<dbReference type="InterPro" id="IPR023797">
    <property type="entry name" value="RNA3'_phos_cyclase_dom"/>
</dbReference>
<dbReference type="InterPro" id="IPR036553">
    <property type="entry name" value="RPTC_insert"/>
</dbReference>
<feature type="domain" description="RNA 3'-terminal phosphate cyclase" evidence="1">
    <location>
        <begin position="42"/>
        <end position="317"/>
    </location>
</feature>
<dbReference type="InterPro" id="IPR013792">
    <property type="entry name" value="RNA3'P_cycl/enolpyr_Trfase_a/b"/>
</dbReference>
<accession>M1K458</accession>
<dbReference type="VEuPathDB" id="MicrosporidiaDB:AEWR_060970"/>
<evidence type="ECO:0000259" key="1">
    <source>
        <dbReference type="Pfam" id="PF01137"/>
    </source>
</evidence>
<dbReference type="PANTHER" id="PTHR11096:SF1">
    <property type="entry name" value="RNA 3'-TERMINAL PHOSPHATE CYCLASE-LIKE PROTEIN"/>
    <property type="match status" value="1"/>
</dbReference>
<dbReference type="Pfam" id="PF01137">
    <property type="entry name" value="RTC"/>
    <property type="match status" value="1"/>
</dbReference>
<organism evidence="3">
    <name type="scientific">Encephalitozoon cuniculi</name>
    <name type="common">Microsporidian parasite</name>
    <dbReference type="NCBI Taxonomy" id="6035"/>
    <lineage>
        <taxon>Eukaryota</taxon>
        <taxon>Fungi</taxon>
        <taxon>Fungi incertae sedis</taxon>
        <taxon>Microsporidia</taxon>
        <taxon>Unikaryonidae</taxon>
        <taxon>Encephalitozoon</taxon>
    </lineage>
</organism>
<evidence type="ECO:0000313" key="3">
    <source>
        <dbReference type="EMBL" id="AGE95698.1"/>
    </source>
</evidence>
<dbReference type="SUPFAM" id="SSF55205">
    <property type="entry name" value="EPT/RTPC-like"/>
    <property type="match status" value="1"/>
</dbReference>
<proteinExistence type="predicted"/>
<gene>
    <name evidence="3" type="ORF">ECU06_1030</name>
</gene>
<dbReference type="VEuPathDB" id="MicrosporidiaDB:AEWQ_060960"/>
<sequence length="341" mass="37213">MNGGSEMVFECPESLELILVCSLLSKNTVKVAVGRRYSMAKSFVKLLQGISHGSSHSWEEGYVLFAPGALRGGDTTVVCSDEISMYIEPLLVLCPFVTEPLRIRFKGITNGKLCVDLIRIAHFNVLRRFGINGCEIVVRKRGFAPEGKGEVLFTVDRPGKVCTIALESPEKILKVRGLVLSSRVSSVPAKEMTDRIKEMLGDILNTKVFSNMSNRVDSGPSPGFQCAVFAESKSGIYYSIGSGEGLTPRETATAACKDLLRSVKYGGVFDKKLLYLALSLMSLSSTSIGSLWVGRVDSEVQGILDLLKRFFGFEYEVRSTGEGHVVYGPGCGLTNVNRLLR</sequence>
<dbReference type="GO" id="GO:0000479">
    <property type="term" value="P:endonucleolytic cleavage of tricistronic rRNA transcript (SSU-rRNA, 5.8S rRNA, LSU-rRNA)"/>
    <property type="evidence" value="ECO:0007669"/>
    <property type="project" value="TreeGrafter"/>
</dbReference>
<dbReference type="InterPro" id="IPR037136">
    <property type="entry name" value="RNA3'_phos_cyclase_dom_sf"/>
</dbReference>
<dbReference type="Gene3D" id="3.30.360.20">
    <property type="entry name" value="RNA 3'-terminal phosphate cyclase, insert domain"/>
    <property type="match status" value="1"/>
</dbReference>
<name>M1K458_ENCCN</name>
<dbReference type="GO" id="GO:0004521">
    <property type="term" value="F:RNA endonuclease activity"/>
    <property type="evidence" value="ECO:0007669"/>
    <property type="project" value="TreeGrafter"/>
</dbReference>
<dbReference type="Pfam" id="PF05189">
    <property type="entry name" value="RTC_insert"/>
    <property type="match status" value="1"/>
</dbReference>
<dbReference type="GO" id="GO:0005730">
    <property type="term" value="C:nucleolus"/>
    <property type="evidence" value="ECO:0007669"/>
    <property type="project" value="TreeGrafter"/>
</dbReference>
<dbReference type="OMA" id="HHQMLVL"/>
<dbReference type="InterPro" id="IPR013791">
    <property type="entry name" value="RNA3'-term_phos_cycl_insert"/>
</dbReference>
<dbReference type="VEuPathDB" id="MicrosporidiaDB:AEWD_060990"/>
<dbReference type="VEuPathDB" id="MicrosporidiaDB:ECU06_1030"/>
<dbReference type="Gene3D" id="3.65.10.20">
    <property type="entry name" value="RNA 3'-terminal phosphate cyclase domain"/>
    <property type="match status" value="1"/>
</dbReference>
<dbReference type="InterPro" id="IPR000228">
    <property type="entry name" value="RNA3'_term_phos_cyc"/>
</dbReference>
<dbReference type="PANTHER" id="PTHR11096">
    <property type="entry name" value="RNA 3' TERMINAL PHOSPHATE CYCLASE"/>
    <property type="match status" value="1"/>
</dbReference>
<dbReference type="EMBL" id="KC513609">
    <property type="protein sequence ID" value="AGE95698.1"/>
    <property type="molecule type" value="Genomic_DNA"/>
</dbReference>
<feature type="domain" description="RNA 3'-terminal phosphate cyclase insert" evidence="2">
    <location>
        <begin position="169"/>
        <end position="263"/>
    </location>
</feature>
<reference evidence="3" key="1">
    <citation type="journal article" date="2013" name="Eukaryot. Cell">
        <title>Extremely Reduced Levels of Heterozygosity in the Vertebrate Pathogen Encephalitozoon cuniculi.</title>
        <authorList>
            <person name="Selman M."/>
            <person name="Sak B."/>
            <person name="Kvac M."/>
            <person name="Farinelli L."/>
            <person name="Weiss L.M."/>
            <person name="Corradi N."/>
        </authorList>
    </citation>
    <scope>NUCLEOTIDE SEQUENCE</scope>
</reference>
<protein>
    <submittedName>
        <fullName evidence="3">RNA 3'terminal phosphate cyclase</fullName>
    </submittedName>
</protein>
<dbReference type="AlphaFoldDB" id="M1K458"/>
<dbReference type="VEuPathDB" id="MicrosporidiaDB:M970_060970"/>
<evidence type="ECO:0000259" key="2">
    <source>
        <dbReference type="Pfam" id="PF05189"/>
    </source>
</evidence>